<dbReference type="EMBL" id="KN838657">
    <property type="protein sequence ID" value="KIJ98943.1"/>
    <property type="molecule type" value="Genomic_DNA"/>
</dbReference>
<sequence length="355" mass="38787">MDDFDHDRVKRDTVDMEFISNISDRLSAFTSSVKWDQGQAAFPPIPRAKDHVFEIDNGSNASATFRSSNSSHNSRGKLLAPGNFASSFALPPPNLSVVGSTFADGSAVPMDVCLPDSDTKTGEDNSTSVNYVNLFQIPPASAPHIAMVTWPLFQLLLPSGPKDQGIVLPSTDSPAAIKHVETQQVVASSLFQLPPPSAPDPPVILPCNVENPEIQKYDESKSARPLFHVPLPSTPRNPLITQPDTNSPATTYAKSQQDSVQCVFDAQPKPTHPPGRNLSGPEFIDLLTELSSNFSTPAGILQGHANSLRRSHDETTKRLVENLKNRDILMHLVTHLEGVITVRRSKIFQEIFTRK</sequence>
<organism evidence="1 2">
    <name type="scientific">Laccaria amethystina LaAM-08-1</name>
    <dbReference type="NCBI Taxonomy" id="1095629"/>
    <lineage>
        <taxon>Eukaryota</taxon>
        <taxon>Fungi</taxon>
        <taxon>Dikarya</taxon>
        <taxon>Basidiomycota</taxon>
        <taxon>Agaricomycotina</taxon>
        <taxon>Agaricomycetes</taxon>
        <taxon>Agaricomycetidae</taxon>
        <taxon>Agaricales</taxon>
        <taxon>Agaricineae</taxon>
        <taxon>Hydnangiaceae</taxon>
        <taxon>Laccaria</taxon>
    </lineage>
</organism>
<gene>
    <name evidence="1" type="ORF">K443DRAFT_133225</name>
</gene>
<reference evidence="2" key="2">
    <citation type="submission" date="2015-01" db="EMBL/GenBank/DDBJ databases">
        <title>Evolutionary Origins and Diversification of the Mycorrhizal Mutualists.</title>
        <authorList>
            <consortium name="DOE Joint Genome Institute"/>
            <consortium name="Mycorrhizal Genomics Consortium"/>
            <person name="Kohler A."/>
            <person name="Kuo A."/>
            <person name="Nagy L.G."/>
            <person name="Floudas D."/>
            <person name="Copeland A."/>
            <person name="Barry K.W."/>
            <person name="Cichocki N."/>
            <person name="Veneault-Fourrey C."/>
            <person name="LaButti K."/>
            <person name="Lindquist E.A."/>
            <person name="Lipzen A."/>
            <person name="Lundell T."/>
            <person name="Morin E."/>
            <person name="Murat C."/>
            <person name="Riley R."/>
            <person name="Ohm R."/>
            <person name="Sun H."/>
            <person name="Tunlid A."/>
            <person name="Henrissat B."/>
            <person name="Grigoriev I.V."/>
            <person name="Hibbett D.S."/>
            <person name="Martin F."/>
        </authorList>
    </citation>
    <scope>NUCLEOTIDE SEQUENCE [LARGE SCALE GENOMIC DNA]</scope>
    <source>
        <strain evidence="2">LaAM-08-1</strain>
    </source>
</reference>
<proteinExistence type="predicted"/>
<name>A0A0C9XBU3_9AGAR</name>
<evidence type="ECO:0000313" key="1">
    <source>
        <dbReference type="EMBL" id="KIJ98943.1"/>
    </source>
</evidence>
<keyword evidence="2" id="KW-1185">Reference proteome</keyword>
<dbReference type="OrthoDB" id="10556727at2759"/>
<protein>
    <submittedName>
        <fullName evidence="1">Uncharacterized protein</fullName>
    </submittedName>
</protein>
<dbReference type="HOGENOM" id="CLU_780900_0_0_1"/>
<dbReference type="Proteomes" id="UP000054477">
    <property type="component" value="Unassembled WGS sequence"/>
</dbReference>
<accession>A0A0C9XBU3</accession>
<dbReference type="AlphaFoldDB" id="A0A0C9XBU3"/>
<reference evidence="1 2" key="1">
    <citation type="submission" date="2014-04" db="EMBL/GenBank/DDBJ databases">
        <authorList>
            <consortium name="DOE Joint Genome Institute"/>
            <person name="Kuo A."/>
            <person name="Kohler A."/>
            <person name="Nagy L.G."/>
            <person name="Floudas D."/>
            <person name="Copeland A."/>
            <person name="Barry K.W."/>
            <person name="Cichocki N."/>
            <person name="Veneault-Fourrey C."/>
            <person name="LaButti K."/>
            <person name="Lindquist E.A."/>
            <person name="Lipzen A."/>
            <person name="Lundell T."/>
            <person name="Morin E."/>
            <person name="Murat C."/>
            <person name="Sun H."/>
            <person name="Tunlid A."/>
            <person name="Henrissat B."/>
            <person name="Grigoriev I.V."/>
            <person name="Hibbett D.S."/>
            <person name="Martin F."/>
            <person name="Nordberg H.P."/>
            <person name="Cantor M.N."/>
            <person name="Hua S.X."/>
        </authorList>
    </citation>
    <scope>NUCLEOTIDE SEQUENCE [LARGE SCALE GENOMIC DNA]</scope>
    <source>
        <strain evidence="1 2">LaAM-08-1</strain>
    </source>
</reference>
<evidence type="ECO:0000313" key="2">
    <source>
        <dbReference type="Proteomes" id="UP000054477"/>
    </source>
</evidence>